<dbReference type="PANTHER" id="PTHR23227">
    <property type="entry name" value="BUCENTAUR RELATED"/>
    <property type="match status" value="1"/>
</dbReference>
<dbReference type="OrthoDB" id="6322150at2759"/>
<dbReference type="Gene3D" id="3.60.10.10">
    <property type="entry name" value="Endonuclease/exonuclease/phosphatase"/>
    <property type="match status" value="1"/>
</dbReference>
<dbReference type="InterPro" id="IPR036691">
    <property type="entry name" value="Endo/exonu/phosph_ase_sf"/>
</dbReference>
<proteinExistence type="predicted"/>
<evidence type="ECO:0000313" key="2">
    <source>
        <dbReference type="Proteomes" id="UP000275846"/>
    </source>
</evidence>
<reference evidence="3" key="1">
    <citation type="submission" date="2016-06" db="UniProtKB">
        <authorList>
            <consortium name="WormBaseParasite"/>
        </authorList>
    </citation>
    <scope>IDENTIFICATION</scope>
</reference>
<keyword evidence="2" id="KW-1185">Reference proteome</keyword>
<accession>A0A183SI96</accession>
<dbReference type="AlphaFoldDB" id="A0A183SI96"/>
<dbReference type="PANTHER" id="PTHR23227:SF84">
    <property type="entry name" value="ENDONUCLEASE_EXONUCLEASE_PHOSPHATASE DOMAIN-CONTAINING PROTEIN"/>
    <property type="match status" value="1"/>
</dbReference>
<dbReference type="SUPFAM" id="SSF56219">
    <property type="entry name" value="DNase I-like"/>
    <property type="match status" value="1"/>
</dbReference>
<dbReference type="STRING" id="70667.A0A183SI96"/>
<reference evidence="1 2" key="2">
    <citation type="submission" date="2018-11" db="EMBL/GenBank/DDBJ databases">
        <authorList>
            <consortium name="Pathogen Informatics"/>
        </authorList>
    </citation>
    <scope>NUCLEOTIDE SEQUENCE [LARGE SCALE GENOMIC DNA]</scope>
    <source>
        <strain evidence="1 2">NST_G2</strain>
    </source>
</reference>
<protein>
    <submittedName>
        <fullName evidence="3">Endo/exonuclease/phosphatase domain-containing protein</fullName>
    </submittedName>
</protein>
<gene>
    <name evidence="1" type="ORF">SSLN_LOCUS3944</name>
</gene>
<name>A0A183SI96_SCHSO</name>
<dbReference type="Proteomes" id="UP000275846">
    <property type="component" value="Unassembled WGS sequence"/>
</dbReference>
<evidence type="ECO:0000313" key="1">
    <source>
        <dbReference type="EMBL" id="VDL90329.1"/>
    </source>
</evidence>
<evidence type="ECO:0000313" key="3">
    <source>
        <dbReference type="WBParaSite" id="SSLN_0000408001-mRNA-1"/>
    </source>
</evidence>
<dbReference type="EMBL" id="UYSU01032698">
    <property type="protein sequence ID" value="VDL90329.1"/>
    <property type="molecule type" value="Genomic_DNA"/>
</dbReference>
<sequence>MYDCSRHVLALPTVLVVRGGADVRAGGSGGDGLWGHPGILHLPQPLLYKVVTSLEGCFVCSGRAVNVGFVQPVLLGEQNVAGCVIVIEPVLVLMTCAAEGTQSGGSDRVPQLAPAVLPGGGLIGVWKAERHDAGVAFANRNDIVGRLPYLPQGINDRLMSLRLPLRGDQLATIIIISAYAPPMTSSDAAKDKFYEDLHALLATVSKVDKLIVLGDFNAHVGMDHAAWQGVLGPHGHGSCNDNGLVLLRTCAEHSFLLTKTFFRLLTQEKVTWMHPRLRRWHLLDYVLIQRRDRQDVLVNKAIRDADGWTDHRFVISQMRLRMQPRRRPQAVAQGKYKMNGEIQDGNCICRIDALVCQKCHNPTPLTGLRAAVRYRRRLGYFIP</sequence>
<dbReference type="InterPro" id="IPR027124">
    <property type="entry name" value="Swc5/CFDP1/2"/>
</dbReference>
<organism evidence="3">
    <name type="scientific">Schistocephalus solidus</name>
    <name type="common">Tapeworm</name>
    <dbReference type="NCBI Taxonomy" id="70667"/>
    <lineage>
        <taxon>Eukaryota</taxon>
        <taxon>Metazoa</taxon>
        <taxon>Spiralia</taxon>
        <taxon>Lophotrochozoa</taxon>
        <taxon>Platyhelminthes</taxon>
        <taxon>Cestoda</taxon>
        <taxon>Eucestoda</taxon>
        <taxon>Diphyllobothriidea</taxon>
        <taxon>Diphyllobothriidae</taxon>
        <taxon>Schistocephalus</taxon>
    </lineage>
</organism>
<dbReference type="WBParaSite" id="SSLN_0000408001-mRNA-1">
    <property type="protein sequence ID" value="SSLN_0000408001-mRNA-1"/>
    <property type="gene ID" value="SSLN_0000408001"/>
</dbReference>